<organism evidence="2 3">
    <name type="scientific">Confluentibacter flavum</name>
    <dbReference type="NCBI Taxonomy" id="1909700"/>
    <lineage>
        <taxon>Bacteria</taxon>
        <taxon>Pseudomonadati</taxon>
        <taxon>Bacteroidota</taxon>
        <taxon>Flavobacteriia</taxon>
        <taxon>Flavobacteriales</taxon>
        <taxon>Flavobacteriaceae</taxon>
        <taxon>Confluentibacter</taxon>
    </lineage>
</organism>
<keyword evidence="3" id="KW-1185">Reference proteome</keyword>
<evidence type="ECO:0008006" key="4">
    <source>
        <dbReference type="Google" id="ProtNLM"/>
    </source>
</evidence>
<feature type="transmembrane region" description="Helical" evidence="1">
    <location>
        <begin position="118"/>
        <end position="141"/>
    </location>
</feature>
<dbReference type="OrthoDB" id="6385003at2"/>
<gene>
    <name evidence="2" type="ORF">CSW08_14260</name>
</gene>
<feature type="transmembrane region" description="Helical" evidence="1">
    <location>
        <begin position="53"/>
        <end position="73"/>
    </location>
</feature>
<evidence type="ECO:0000256" key="1">
    <source>
        <dbReference type="SAM" id="Phobius"/>
    </source>
</evidence>
<evidence type="ECO:0000313" key="2">
    <source>
        <dbReference type="EMBL" id="PKQ44260.1"/>
    </source>
</evidence>
<feature type="transmembrane region" description="Helical" evidence="1">
    <location>
        <begin position="190"/>
        <end position="208"/>
    </location>
</feature>
<dbReference type="RefSeq" id="WP_106660544.1">
    <property type="nucleotide sequence ID" value="NZ_PJEO01000051.1"/>
</dbReference>
<reference evidence="2 3" key="1">
    <citation type="submission" date="2017-12" db="EMBL/GenBank/DDBJ databases">
        <title>Confluentibacter flavum sp. nov., isolated from the saline lake.</title>
        <authorList>
            <person name="Yu L."/>
        </authorList>
    </citation>
    <scope>NUCLEOTIDE SEQUENCE [LARGE SCALE GENOMIC DNA]</scope>
    <source>
        <strain evidence="2 3">3B</strain>
    </source>
</reference>
<name>A0A2N3HH14_9FLAO</name>
<feature type="transmembrane region" description="Helical" evidence="1">
    <location>
        <begin position="94"/>
        <end position="112"/>
    </location>
</feature>
<feature type="transmembrane region" description="Helical" evidence="1">
    <location>
        <begin position="153"/>
        <end position="170"/>
    </location>
</feature>
<keyword evidence="1" id="KW-0472">Membrane</keyword>
<dbReference type="Pfam" id="PF10067">
    <property type="entry name" value="DUF2306"/>
    <property type="match status" value="1"/>
</dbReference>
<keyword evidence="1" id="KW-0812">Transmembrane</keyword>
<feature type="transmembrane region" description="Helical" evidence="1">
    <location>
        <begin position="15"/>
        <end position="33"/>
    </location>
</feature>
<proteinExistence type="predicted"/>
<evidence type="ECO:0000313" key="3">
    <source>
        <dbReference type="Proteomes" id="UP000233435"/>
    </source>
</evidence>
<keyword evidence="1" id="KW-1133">Transmembrane helix</keyword>
<dbReference type="AlphaFoldDB" id="A0A2N3HH14"/>
<protein>
    <recommendedName>
        <fullName evidence="4">DUF2306 domain-containing protein</fullName>
    </recommendedName>
</protein>
<dbReference type="Proteomes" id="UP000233435">
    <property type="component" value="Unassembled WGS sequence"/>
</dbReference>
<dbReference type="EMBL" id="PJEO01000051">
    <property type="protein sequence ID" value="PKQ44260.1"/>
    <property type="molecule type" value="Genomic_DNA"/>
</dbReference>
<accession>A0A2N3HH14</accession>
<dbReference type="InterPro" id="IPR018750">
    <property type="entry name" value="DUF2306_membrane"/>
</dbReference>
<sequence length="211" mass="24712">MKTISIIKITKPPSYLKIAIWTFLILLAGKFIIKDALPYYGFTKEAFGRYWDFKWALIGHISGGIIALVIGPFQFWKTFRNKYLIVHRWMGKTYLIAILMATISSTYLAWTSGIRINFSWALSLQVLAFAWFTTVTMAYISIRRKRVQQHKEWMIRSYVVTFAFVTFRWLVDLPLVVGLMENFGERGPAIIWLSWTIPLLITEVVLNWNKK</sequence>
<comment type="caution">
    <text evidence="2">The sequence shown here is derived from an EMBL/GenBank/DDBJ whole genome shotgun (WGS) entry which is preliminary data.</text>
</comment>